<name>A0A3D9IVU4_9BACL</name>
<reference evidence="2 3" key="1">
    <citation type="submission" date="2018-07" db="EMBL/GenBank/DDBJ databases">
        <title>Genomic Encyclopedia of Type Strains, Phase III (KMG-III): the genomes of soil and plant-associated and newly described type strains.</title>
        <authorList>
            <person name="Whitman W."/>
        </authorList>
    </citation>
    <scope>NUCLEOTIDE SEQUENCE [LARGE SCALE GENOMIC DNA]</scope>
    <source>
        <strain evidence="2 3">CECT 8236</strain>
    </source>
</reference>
<evidence type="ECO:0000313" key="2">
    <source>
        <dbReference type="EMBL" id="RED65815.1"/>
    </source>
</evidence>
<dbReference type="EMBL" id="QRDY01000001">
    <property type="protein sequence ID" value="RED65815.1"/>
    <property type="molecule type" value="Genomic_DNA"/>
</dbReference>
<sequence>MIIIFCEVGVILRVLVTGENSYIGKMFAKWVYSFPDTLEITFISLRNDDWVKQDFSVFDVVFHVAAIVHEKEKTKLRTLYFRINKELPILIAKKAKNAGVKQFIFMSTLSVYGLDGLIGGQNVINLDTLCHPKSFYGRSKLEAEIELKKISDDTFKLVIIRAPMVYGPDSPGNYKRLRKFILKSPVFPAIDNSRSMIYIDNLSEFIRLIIINQESGLFIPQNQEFINVVEMASLISMSNHKKIAFSKVLAHVIYLIGNHSGLLRRVFGNLTVEKELSVFEKYKYSNFSLKQSINTCETNVVNRPM</sequence>
<accession>A0A3D9IVU4</accession>
<evidence type="ECO:0000313" key="3">
    <source>
        <dbReference type="Proteomes" id="UP000256869"/>
    </source>
</evidence>
<dbReference type="InterPro" id="IPR036291">
    <property type="entry name" value="NAD(P)-bd_dom_sf"/>
</dbReference>
<keyword evidence="3" id="KW-1185">Reference proteome</keyword>
<comment type="caution">
    <text evidence="2">The sequence shown here is derived from an EMBL/GenBank/DDBJ whole genome shotgun (WGS) entry which is preliminary data.</text>
</comment>
<organism evidence="2 3">
    <name type="scientific">Cohnella lupini</name>
    <dbReference type="NCBI Taxonomy" id="1294267"/>
    <lineage>
        <taxon>Bacteria</taxon>
        <taxon>Bacillati</taxon>
        <taxon>Bacillota</taxon>
        <taxon>Bacilli</taxon>
        <taxon>Bacillales</taxon>
        <taxon>Paenibacillaceae</taxon>
        <taxon>Cohnella</taxon>
    </lineage>
</organism>
<dbReference type="InterPro" id="IPR001509">
    <property type="entry name" value="Epimerase_deHydtase"/>
</dbReference>
<dbReference type="SUPFAM" id="SSF51735">
    <property type="entry name" value="NAD(P)-binding Rossmann-fold domains"/>
    <property type="match status" value="1"/>
</dbReference>
<dbReference type="Proteomes" id="UP000256869">
    <property type="component" value="Unassembled WGS sequence"/>
</dbReference>
<protein>
    <submittedName>
        <fullName evidence="2">UDP-glucose 4-epimerase</fullName>
    </submittedName>
</protein>
<dbReference type="RefSeq" id="WP_245987281.1">
    <property type="nucleotide sequence ID" value="NZ_QRDY01000001.1"/>
</dbReference>
<feature type="domain" description="NAD-dependent epimerase/dehydratase" evidence="1">
    <location>
        <begin position="38"/>
        <end position="212"/>
    </location>
</feature>
<dbReference type="AlphaFoldDB" id="A0A3D9IVU4"/>
<dbReference type="InterPro" id="IPR050177">
    <property type="entry name" value="Lipid_A_modif_metabolic_enz"/>
</dbReference>
<proteinExistence type="predicted"/>
<dbReference type="Gene3D" id="3.40.50.720">
    <property type="entry name" value="NAD(P)-binding Rossmann-like Domain"/>
    <property type="match status" value="1"/>
</dbReference>
<dbReference type="PANTHER" id="PTHR43245">
    <property type="entry name" value="BIFUNCTIONAL POLYMYXIN RESISTANCE PROTEIN ARNA"/>
    <property type="match status" value="1"/>
</dbReference>
<gene>
    <name evidence="2" type="ORF">DFP95_101307</name>
</gene>
<dbReference type="Pfam" id="PF01370">
    <property type="entry name" value="Epimerase"/>
    <property type="match status" value="1"/>
</dbReference>
<dbReference type="PANTHER" id="PTHR43245:SF58">
    <property type="entry name" value="BLL5923 PROTEIN"/>
    <property type="match status" value="1"/>
</dbReference>
<evidence type="ECO:0000259" key="1">
    <source>
        <dbReference type="Pfam" id="PF01370"/>
    </source>
</evidence>